<dbReference type="SUPFAM" id="SSF48403">
    <property type="entry name" value="Ankyrin repeat"/>
    <property type="match status" value="1"/>
</dbReference>
<dbReference type="PROSITE" id="PS50088">
    <property type="entry name" value="ANK_REPEAT"/>
    <property type="match status" value="2"/>
</dbReference>
<evidence type="ECO:0000313" key="5">
    <source>
        <dbReference type="EMBL" id="CAK9047698.1"/>
    </source>
</evidence>
<keyword evidence="2 3" id="KW-0040">ANK repeat</keyword>
<evidence type="ECO:0000256" key="2">
    <source>
        <dbReference type="ARBA" id="ARBA00023043"/>
    </source>
</evidence>
<dbReference type="SMART" id="SM00248">
    <property type="entry name" value="ANK"/>
    <property type="match status" value="4"/>
</dbReference>
<name>A0ABP0M895_9DINO</name>
<dbReference type="Gene3D" id="1.25.40.20">
    <property type="entry name" value="Ankyrin repeat-containing domain"/>
    <property type="match status" value="2"/>
</dbReference>
<dbReference type="PRINTS" id="PR01415">
    <property type="entry name" value="ANKYRIN"/>
</dbReference>
<organism evidence="5 6">
    <name type="scientific">Durusdinium trenchii</name>
    <dbReference type="NCBI Taxonomy" id="1381693"/>
    <lineage>
        <taxon>Eukaryota</taxon>
        <taxon>Sar</taxon>
        <taxon>Alveolata</taxon>
        <taxon>Dinophyceae</taxon>
        <taxon>Suessiales</taxon>
        <taxon>Symbiodiniaceae</taxon>
        <taxon>Durusdinium</taxon>
    </lineage>
</organism>
<feature type="repeat" description="ANK" evidence="3">
    <location>
        <begin position="323"/>
        <end position="355"/>
    </location>
</feature>
<evidence type="ECO:0000313" key="6">
    <source>
        <dbReference type="Proteomes" id="UP001642464"/>
    </source>
</evidence>
<dbReference type="InterPro" id="IPR036770">
    <property type="entry name" value="Ankyrin_rpt-contain_sf"/>
</dbReference>
<sequence length="460" mass="51786">MTEAQAKKLPNPLPGHGHSRGHGIGKPAGRATYVNWPQVKIPFGADWHTEVASFLASKNLHLRDEGQQFYMEDSDGKRFKATSKHCQDKTRFPLVVYFRARPAWKDPNHLVALKTGQTRRASRGFLGLKPMLEATWTLMQNQPPRCAFLARNVRERGFFVDQLLDLIQRSLTCRCYYAPGVQTEEESEAMSHSSRESDREHHWVGYRCEVPRCSHCEGSCDCEWKDPLRRLIEERADVNGPNWQGQTPLLLAAKHGHVRIATFLLNMKGDPLASADPEGWTPLHEAARLNRAGTCEVLLEHDRNVASPVQLDARCRRAQPYFCRSTPAIIAADEGSLESLKVLVQFGANIDARREDGNNLIMLAAAKGHYEVCRFLLQCGCLVCGRLTGSMLKAAVDAGRPNKGCRGKCPDRTHMSLRNKQGKTIAMLARHELRQQISYMETSRASHMETSRLLESRGIQ</sequence>
<keyword evidence="1" id="KW-0677">Repeat</keyword>
<dbReference type="Proteomes" id="UP001642464">
    <property type="component" value="Unassembled WGS sequence"/>
</dbReference>
<proteinExistence type="predicted"/>
<reference evidence="5 6" key="1">
    <citation type="submission" date="2024-02" db="EMBL/GenBank/DDBJ databases">
        <authorList>
            <person name="Chen Y."/>
            <person name="Shah S."/>
            <person name="Dougan E. K."/>
            <person name="Thang M."/>
            <person name="Chan C."/>
        </authorList>
    </citation>
    <scope>NUCLEOTIDE SEQUENCE [LARGE SCALE GENOMIC DNA]</scope>
</reference>
<dbReference type="PANTHER" id="PTHR24173">
    <property type="entry name" value="ANKYRIN REPEAT CONTAINING"/>
    <property type="match status" value="1"/>
</dbReference>
<feature type="region of interest" description="Disordered" evidence="4">
    <location>
        <begin position="1"/>
        <end position="29"/>
    </location>
</feature>
<accession>A0ABP0M895</accession>
<evidence type="ECO:0000256" key="1">
    <source>
        <dbReference type="ARBA" id="ARBA00022737"/>
    </source>
</evidence>
<keyword evidence="6" id="KW-1185">Reference proteome</keyword>
<dbReference type="Pfam" id="PF12796">
    <property type="entry name" value="Ank_2"/>
    <property type="match status" value="1"/>
</dbReference>
<dbReference type="Pfam" id="PF13637">
    <property type="entry name" value="Ank_4"/>
    <property type="match status" value="1"/>
</dbReference>
<comment type="caution">
    <text evidence="5">The sequence shown here is derived from an EMBL/GenBank/DDBJ whole genome shotgun (WGS) entry which is preliminary data.</text>
</comment>
<dbReference type="PANTHER" id="PTHR24173:SF74">
    <property type="entry name" value="ANKYRIN REPEAT DOMAIN-CONTAINING PROTEIN 16"/>
    <property type="match status" value="1"/>
</dbReference>
<dbReference type="EMBL" id="CAXAMM010020324">
    <property type="protein sequence ID" value="CAK9047698.1"/>
    <property type="molecule type" value="Genomic_DNA"/>
</dbReference>
<gene>
    <name evidence="5" type="ORF">SCF082_LOCUS26675</name>
</gene>
<dbReference type="InterPro" id="IPR002110">
    <property type="entry name" value="Ankyrin_rpt"/>
</dbReference>
<feature type="repeat" description="ANK" evidence="3">
    <location>
        <begin position="244"/>
        <end position="276"/>
    </location>
</feature>
<evidence type="ECO:0000256" key="3">
    <source>
        <dbReference type="PROSITE-ProRule" id="PRU00023"/>
    </source>
</evidence>
<protein>
    <submittedName>
        <fullName evidence="5">Ankyrin repeat domain-containing protein 17 (Ankyrin repeat domain-containing protein FOE) (Gene trap ankyrin repeat protein)</fullName>
    </submittedName>
</protein>
<dbReference type="PROSITE" id="PS50297">
    <property type="entry name" value="ANK_REP_REGION"/>
    <property type="match status" value="1"/>
</dbReference>
<evidence type="ECO:0000256" key="4">
    <source>
        <dbReference type="SAM" id="MobiDB-lite"/>
    </source>
</evidence>